<evidence type="ECO:0000256" key="1">
    <source>
        <dbReference type="SAM" id="MobiDB-lite"/>
    </source>
</evidence>
<feature type="compositionally biased region" description="Basic and acidic residues" evidence="1">
    <location>
        <begin position="1"/>
        <end position="15"/>
    </location>
</feature>
<sequence length="42" mass="4866">MTEETKENKKEEKKVIQPTNNQGRLEANLVEPYGHQHSMDSP</sequence>
<dbReference type="EMBL" id="LAZR01033889">
    <property type="protein sequence ID" value="KKL46838.1"/>
    <property type="molecule type" value="Genomic_DNA"/>
</dbReference>
<organism evidence="2">
    <name type="scientific">marine sediment metagenome</name>
    <dbReference type="NCBI Taxonomy" id="412755"/>
    <lineage>
        <taxon>unclassified sequences</taxon>
        <taxon>metagenomes</taxon>
        <taxon>ecological metagenomes</taxon>
    </lineage>
</organism>
<protein>
    <submittedName>
        <fullName evidence="2">Uncharacterized protein</fullName>
    </submittedName>
</protein>
<dbReference type="AlphaFoldDB" id="A0A0F9CBT6"/>
<comment type="caution">
    <text evidence="2">The sequence shown here is derived from an EMBL/GenBank/DDBJ whole genome shotgun (WGS) entry which is preliminary data.</text>
</comment>
<evidence type="ECO:0000313" key="2">
    <source>
        <dbReference type="EMBL" id="KKL46838.1"/>
    </source>
</evidence>
<name>A0A0F9CBT6_9ZZZZ</name>
<accession>A0A0F9CBT6</accession>
<gene>
    <name evidence="2" type="ORF">LCGC14_2341570</name>
</gene>
<reference evidence="2" key="1">
    <citation type="journal article" date="2015" name="Nature">
        <title>Complex archaea that bridge the gap between prokaryotes and eukaryotes.</title>
        <authorList>
            <person name="Spang A."/>
            <person name="Saw J.H."/>
            <person name="Jorgensen S.L."/>
            <person name="Zaremba-Niedzwiedzka K."/>
            <person name="Martijn J."/>
            <person name="Lind A.E."/>
            <person name="van Eijk R."/>
            <person name="Schleper C."/>
            <person name="Guy L."/>
            <person name="Ettema T.J."/>
        </authorList>
    </citation>
    <scope>NUCLEOTIDE SEQUENCE</scope>
</reference>
<proteinExistence type="predicted"/>
<feature type="region of interest" description="Disordered" evidence="1">
    <location>
        <begin position="1"/>
        <end position="42"/>
    </location>
</feature>